<evidence type="ECO:0000313" key="1">
    <source>
        <dbReference type="EMBL" id="KKN38034.1"/>
    </source>
</evidence>
<name>A0A0F9Q6A5_9ZZZZ</name>
<accession>A0A0F9Q6A5</accession>
<dbReference type="InterPro" id="IPR036614">
    <property type="entry name" value="RusA-like_sf"/>
</dbReference>
<comment type="caution">
    <text evidence="1">The sequence shown here is derived from an EMBL/GenBank/DDBJ whole genome shotgun (WGS) entry which is preliminary data.</text>
</comment>
<gene>
    <name evidence="1" type="ORF">LCGC14_0757460</name>
</gene>
<dbReference type="InterPro" id="IPR008822">
    <property type="entry name" value="Endonuclease_RusA-like"/>
</dbReference>
<dbReference type="AlphaFoldDB" id="A0A0F9Q6A5"/>
<dbReference type="Gene3D" id="3.30.1330.70">
    <property type="entry name" value="Holliday junction resolvase RusA"/>
    <property type="match status" value="1"/>
</dbReference>
<dbReference type="EMBL" id="LAZR01001856">
    <property type="protein sequence ID" value="KKN38034.1"/>
    <property type="molecule type" value="Genomic_DNA"/>
</dbReference>
<reference evidence="1" key="1">
    <citation type="journal article" date="2015" name="Nature">
        <title>Complex archaea that bridge the gap between prokaryotes and eukaryotes.</title>
        <authorList>
            <person name="Spang A."/>
            <person name="Saw J.H."/>
            <person name="Jorgensen S.L."/>
            <person name="Zaremba-Niedzwiedzka K."/>
            <person name="Martijn J."/>
            <person name="Lind A.E."/>
            <person name="van Eijk R."/>
            <person name="Schleper C."/>
            <person name="Guy L."/>
            <person name="Ettema T.J."/>
        </authorList>
    </citation>
    <scope>NUCLEOTIDE SEQUENCE</scope>
</reference>
<proteinExistence type="predicted"/>
<dbReference type="Pfam" id="PF05866">
    <property type="entry name" value="RusA"/>
    <property type="match status" value="1"/>
</dbReference>
<dbReference type="GO" id="GO:0006281">
    <property type="term" value="P:DNA repair"/>
    <property type="evidence" value="ECO:0007669"/>
    <property type="project" value="InterPro"/>
</dbReference>
<sequence length="129" mass="14807">MADHLSFVVPGEPTPKARARVVRGRTYTPERTRLAQEAVGWEARREYALSIAGGLWWQVDAANRYGLLVRAYCKSKRTLNSDEDNFLKLVQDALEGIVWANDRQVFDGHCIKYPVTDNPRTEISIWRMV</sequence>
<protein>
    <submittedName>
        <fullName evidence="1">Uncharacterized protein</fullName>
    </submittedName>
</protein>
<dbReference type="SUPFAM" id="SSF103084">
    <property type="entry name" value="Holliday junction resolvase RusA"/>
    <property type="match status" value="1"/>
</dbReference>
<organism evidence="1">
    <name type="scientific">marine sediment metagenome</name>
    <dbReference type="NCBI Taxonomy" id="412755"/>
    <lineage>
        <taxon>unclassified sequences</taxon>
        <taxon>metagenomes</taxon>
        <taxon>ecological metagenomes</taxon>
    </lineage>
</organism>
<dbReference type="GO" id="GO:0000287">
    <property type="term" value="F:magnesium ion binding"/>
    <property type="evidence" value="ECO:0007669"/>
    <property type="project" value="InterPro"/>
</dbReference>
<dbReference type="GO" id="GO:0006310">
    <property type="term" value="P:DNA recombination"/>
    <property type="evidence" value="ECO:0007669"/>
    <property type="project" value="InterPro"/>
</dbReference>